<dbReference type="EMBL" id="CM016557">
    <property type="protein sequence ID" value="TKW11455.1"/>
    <property type="molecule type" value="Genomic_DNA"/>
</dbReference>
<reference evidence="2 3" key="1">
    <citation type="submission" date="2019-03" db="EMBL/GenBank/DDBJ databases">
        <title>WGS assembly of Setaria viridis.</title>
        <authorList>
            <person name="Huang P."/>
            <person name="Jenkins J."/>
            <person name="Grimwood J."/>
            <person name="Barry K."/>
            <person name="Healey A."/>
            <person name="Mamidi S."/>
            <person name="Sreedasyam A."/>
            <person name="Shu S."/>
            <person name="Feldman M."/>
            <person name="Wu J."/>
            <person name="Yu Y."/>
            <person name="Chen C."/>
            <person name="Johnson J."/>
            <person name="Rokhsar D."/>
            <person name="Baxter I."/>
            <person name="Schmutz J."/>
            <person name="Brutnell T."/>
            <person name="Kellogg E."/>
        </authorList>
    </citation>
    <scope>NUCLEOTIDE SEQUENCE [LARGE SCALE GENOMIC DNA]</scope>
    <source>
        <strain evidence="3">cv. A10</strain>
    </source>
</reference>
<proteinExistence type="predicted"/>
<feature type="signal peptide" evidence="1">
    <location>
        <begin position="1"/>
        <end position="24"/>
    </location>
</feature>
<evidence type="ECO:0000313" key="2">
    <source>
        <dbReference type="EMBL" id="TKW11455.1"/>
    </source>
</evidence>
<dbReference type="Gramene" id="TKW11455">
    <property type="protein sequence ID" value="TKW11455"/>
    <property type="gene ID" value="SEVIR_6G235000v2"/>
</dbReference>
<dbReference type="Gramene" id="TKW11456">
    <property type="protein sequence ID" value="TKW11456"/>
    <property type="gene ID" value="SEVIR_6G235000v2"/>
</dbReference>
<evidence type="ECO:0008006" key="4">
    <source>
        <dbReference type="Google" id="ProtNLM"/>
    </source>
</evidence>
<protein>
    <recommendedName>
        <fullName evidence="4">Stress up-regulated Nod 19 protein</fullName>
    </recommendedName>
</protein>
<accession>A0A4U6U9Y1</accession>
<sequence>MKMSAFLPLLVTLLSAAATLPSEALSVRGQLLKSQTFLSPPIFLRPGSVSNKWYHDIAFPRGHLALKSFNAEVVDDHGVPVPLHETYLHHWVVEPYYAPKDDAAGEARNRSKMIRHRNSGVCSQTLGQYYGLGSETRHTATWVPDPYGIEIGDPAAAPEGYEERWLVNVHAIDTRGAVDKLGCTECRCDLYNLTVDEFGRRIADDYAGGLLCCYDETRCKVEEGFVDVEARKVFLRYTVVWQDWSDAVLPVKIYIFDVTDRALLEGKTETACRVEYLVEECSSENRAKNDCVHVQVAKQILPRGGDIVFGVAHLHSGGIAASLHGEDGRLLCESTATYGDGQEAGNEADYIVGMSTCYPKPGAVTVRDGEVLTVVSNYSSHQQHTGVMGLVYILVAEHGQPQPQPQPQQLPAAAGKPGLCFSFPVSWCLPSWLSSNL</sequence>
<dbReference type="EMBL" id="CM016557">
    <property type="protein sequence ID" value="TKW11456.1"/>
    <property type="molecule type" value="Genomic_DNA"/>
</dbReference>
<feature type="chain" id="PRO_5036359752" description="Stress up-regulated Nod 19 protein" evidence="1">
    <location>
        <begin position="25"/>
        <end position="437"/>
    </location>
</feature>
<evidence type="ECO:0000313" key="3">
    <source>
        <dbReference type="Proteomes" id="UP000298652"/>
    </source>
</evidence>
<dbReference type="Pfam" id="PF07712">
    <property type="entry name" value="SURNod19"/>
    <property type="match status" value="1"/>
</dbReference>
<gene>
    <name evidence="2" type="ORF">SEVIR_6G235000v2</name>
</gene>
<dbReference type="AlphaFoldDB" id="A0A4U6U9Y1"/>
<dbReference type="InterPro" id="IPR011692">
    <property type="entry name" value="Stress_up-reg_Nod19"/>
</dbReference>
<dbReference type="PANTHER" id="PTHR33390:SF1">
    <property type="entry name" value="STRESS UP-REGULATED NOD 19 PROTEIN"/>
    <property type="match status" value="1"/>
</dbReference>
<keyword evidence="1" id="KW-0732">Signal</keyword>
<evidence type="ECO:0000256" key="1">
    <source>
        <dbReference type="SAM" id="SignalP"/>
    </source>
</evidence>
<dbReference type="OMA" id="YLAACCD"/>
<dbReference type="Proteomes" id="UP000298652">
    <property type="component" value="Chromosome 6"/>
</dbReference>
<keyword evidence="3" id="KW-1185">Reference proteome</keyword>
<organism evidence="2 3">
    <name type="scientific">Setaria viridis</name>
    <name type="common">Green bristlegrass</name>
    <name type="synonym">Setaria italica subsp. viridis</name>
    <dbReference type="NCBI Taxonomy" id="4556"/>
    <lineage>
        <taxon>Eukaryota</taxon>
        <taxon>Viridiplantae</taxon>
        <taxon>Streptophyta</taxon>
        <taxon>Embryophyta</taxon>
        <taxon>Tracheophyta</taxon>
        <taxon>Spermatophyta</taxon>
        <taxon>Magnoliopsida</taxon>
        <taxon>Liliopsida</taxon>
        <taxon>Poales</taxon>
        <taxon>Poaceae</taxon>
        <taxon>PACMAD clade</taxon>
        <taxon>Panicoideae</taxon>
        <taxon>Panicodae</taxon>
        <taxon>Paniceae</taxon>
        <taxon>Cenchrinae</taxon>
        <taxon>Setaria</taxon>
    </lineage>
</organism>
<name>A0A4U6U9Y1_SETVI</name>
<dbReference type="PANTHER" id="PTHR33390">
    <property type="entry name" value="STRESS UP-REGULATED NOD 19 PROTEIN"/>
    <property type="match status" value="1"/>
</dbReference>